<dbReference type="Gene3D" id="1.10.287.1120">
    <property type="entry name" value="Bipartite methylase S protein"/>
    <property type="match status" value="1"/>
</dbReference>
<feature type="domain" description="Type I restriction modification DNA specificity" evidence="4">
    <location>
        <begin position="3"/>
        <end position="166"/>
    </location>
</feature>
<dbReference type="REBASE" id="14770">
    <property type="entry name" value="S.AplL20ORF633P"/>
</dbReference>
<keyword evidence="2" id="KW-0680">Restriction system</keyword>
<dbReference type="InterPro" id="IPR052021">
    <property type="entry name" value="Type-I_RS_S_subunit"/>
</dbReference>
<keyword evidence="3" id="KW-0238">DNA-binding</keyword>
<dbReference type="InterPro" id="IPR000055">
    <property type="entry name" value="Restrct_endonuc_typeI_TRD"/>
</dbReference>
<dbReference type="PANTHER" id="PTHR30408:SF13">
    <property type="entry name" value="TYPE I RESTRICTION ENZYME HINDI SPECIFICITY SUBUNIT"/>
    <property type="match status" value="1"/>
</dbReference>
<dbReference type="KEGG" id="apl:APL_0634"/>
<evidence type="ECO:0000313" key="5">
    <source>
        <dbReference type="EMBL" id="ABN73736.1"/>
    </source>
</evidence>
<dbReference type="PANTHER" id="PTHR30408">
    <property type="entry name" value="TYPE-1 RESTRICTION ENZYME ECOKI SPECIFICITY PROTEIN"/>
    <property type="match status" value="1"/>
</dbReference>
<dbReference type="GO" id="GO:0009035">
    <property type="term" value="F:type I site-specific deoxyribonuclease activity"/>
    <property type="evidence" value="ECO:0007669"/>
    <property type="project" value="UniProtKB-EC"/>
</dbReference>
<dbReference type="InterPro" id="IPR044946">
    <property type="entry name" value="Restrct_endonuc_typeI_TRD_sf"/>
</dbReference>
<evidence type="ECO:0000313" key="6">
    <source>
        <dbReference type="Proteomes" id="UP000001432"/>
    </source>
</evidence>
<dbReference type="Proteomes" id="UP000001432">
    <property type="component" value="Chromosome"/>
</dbReference>
<proteinExistence type="inferred from homology"/>
<keyword evidence="5" id="KW-0378">Hydrolase</keyword>
<evidence type="ECO:0000259" key="4">
    <source>
        <dbReference type="Pfam" id="PF01420"/>
    </source>
</evidence>
<dbReference type="STRING" id="416269.APL_0634"/>
<dbReference type="Pfam" id="PF01420">
    <property type="entry name" value="Methylase_S"/>
    <property type="match status" value="2"/>
</dbReference>
<dbReference type="Gene3D" id="3.90.220.20">
    <property type="entry name" value="DNA methylase specificity domains"/>
    <property type="match status" value="2"/>
</dbReference>
<organism evidence="5 6">
    <name type="scientific">Actinobacillus pleuropneumoniae serotype 5b (strain L20)</name>
    <dbReference type="NCBI Taxonomy" id="416269"/>
    <lineage>
        <taxon>Bacteria</taxon>
        <taxon>Pseudomonadati</taxon>
        <taxon>Pseudomonadota</taxon>
        <taxon>Gammaproteobacteria</taxon>
        <taxon>Pasteurellales</taxon>
        <taxon>Pasteurellaceae</taxon>
        <taxon>Actinobacillus</taxon>
    </lineage>
</organism>
<dbReference type="EC" id="3.1.21.3" evidence="5"/>
<dbReference type="eggNOG" id="COG0732">
    <property type="taxonomic scope" value="Bacteria"/>
</dbReference>
<gene>
    <name evidence="5" type="primary">hsdS3</name>
    <name evidence="5" type="ordered locus">APL_0634</name>
</gene>
<dbReference type="EMBL" id="CP000569">
    <property type="protein sequence ID" value="ABN73736.1"/>
    <property type="molecule type" value="Genomic_DNA"/>
</dbReference>
<evidence type="ECO:0000256" key="2">
    <source>
        <dbReference type="ARBA" id="ARBA00022747"/>
    </source>
</evidence>
<dbReference type="GO" id="GO:0009307">
    <property type="term" value="P:DNA restriction-modification system"/>
    <property type="evidence" value="ECO:0007669"/>
    <property type="project" value="UniProtKB-KW"/>
</dbReference>
<sequence length="413" mass="46321">MAKLGDIADIVMGQSPSSSDVNMERIGDPLLNGPTEFTSFYPSPVQYTEKGKKFAEKGDLLFCVRGSTTGRINFADQKYAIGRGLAAIRGKNGYPTKFIELILKDCLERILQSATGSTFPNVSQAMLLDLDIGDFSLPEAIKIADILGIIDHKIHLNTQTNQTLEQIAQAIFKSWFVDFEPVKAKMQGGNLAVMEAISGKNSEELHRLQTENPTEYQKLWAIADAFPDEIGEDGIPVGWENVYLKDVCNIVYGKNLPIKKLQEFGYPVFGGNGIIGFYEKFLYEEPHTLVSCRGAASGKVMYSQPYSFVTNNSLVIEHSKSFLSYFYIYEALRIQTLVELTTGSAQPQMTIANMNPVQIILPTDKIHNLYTSQVKYLYEKIYRNNLENEQLEKIRDELLPKLLNGDLCNTMDN</sequence>
<accession>A3N000</accession>
<dbReference type="GO" id="GO:0003677">
    <property type="term" value="F:DNA binding"/>
    <property type="evidence" value="ECO:0007669"/>
    <property type="project" value="UniProtKB-KW"/>
</dbReference>
<feature type="domain" description="Type I restriction modification DNA specificity" evidence="4">
    <location>
        <begin position="236"/>
        <end position="379"/>
    </location>
</feature>
<name>A3N000_ACTP2</name>
<dbReference type="AlphaFoldDB" id="A3N000"/>
<evidence type="ECO:0000256" key="3">
    <source>
        <dbReference type="ARBA" id="ARBA00023125"/>
    </source>
</evidence>
<dbReference type="HOGENOM" id="CLU_021095_2_1_6"/>
<protein>
    <submittedName>
        <fullName evidence="5">Putative type I restriction system specificity protein</fullName>
        <ecNumber evidence="5">3.1.21.3</ecNumber>
    </submittedName>
</protein>
<dbReference type="SUPFAM" id="SSF116734">
    <property type="entry name" value="DNA methylase specificity domain"/>
    <property type="match status" value="2"/>
</dbReference>
<reference evidence="5 6" key="1">
    <citation type="journal article" date="2008" name="J. Bacteriol.">
        <title>The complete genome sequence of Actinobacillus pleuropneumoniae L20 (serotype 5b).</title>
        <authorList>
            <person name="Foote S.J."/>
            <person name="Bosse J.T."/>
            <person name="Bouevitch A.B."/>
            <person name="Langford P.R."/>
            <person name="Young N.M."/>
            <person name="Nash J.H."/>
        </authorList>
    </citation>
    <scope>NUCLEOTIDE SEQUENCE [LARGE SCALE GENOMIC DNA]</scope>
    <source>
        <strain evidence="5 6">L20</strain>
    </source>
</reference>
<dbReference type="CDD" id="cd17496">
    <property type="entry name" value="RMtype1_S_BliBORF2384P-TRD1-CR1_like"/>
    <property type="match status" value="1"/>
</dbReference>
<dbReference type="EnsemblBacteria" id="ABN73736">
    <property type="protein sequence ID" value="ABN73736"/>
    <property type="gene ID" value="APL_0634"/>
</dbReference>
<evidence type="ECO:0000256" key="1">
    <source>
        <dbReference type="ARBA" id="ARBA00010923"/>
    </source>
</evidence>
<comment type="similarity">
    <text evidence="1">Belongs to the type-I restriction system S methylase family.</text>
</comment>